<name>A0A0B2UJ62_9MICR</name>
<dbReference type="HOGENOM" id="CLU_020695_2_4_1"/>
<evidence type="ECO:0000259" key="7">
    <source>
        <dbReference type="SMART" id="SM01332"/>
    </source>
</evidence>
<dbReference type="EMBL" id="JOKQ01000009">
    <property type="protein sequence ID" value="KHN69097.1"/>
    <property type="molecule type" value="Genomic_DNA"/>
</dbReference>
<sequence length="300" mass="35094">MTTSFRKPEPLRNVTNKADKEPAKTTVRLNRIEEVVYRQQKIGDESQIVMVDKYSDDIFKYFLSIDKPYTYANEGVPWKMRSLLVDWIIDIHEKLGMCHDTLFLAINLIDRFLGLRVIPSSKLQLVGVSALMIACKYEEVVCPALQTFVLLTEKTLTDEEVRKAEKYMLHTLNYDLQYVSPLNFLRKCSKANNYEINSRMVGKYLLELMTLYEEFLAFKGSIRAATAMYLSRKMTLHDQCKNLFVIYSGHTKEDIRECFIALVRIIGGDIPFENIQNKYNLPKFFHVSSFVKEYSKKHFR</sequence>
<evidence type="ECO:0000313" key="8">
    <source>
        <dbReference type="EMBL" id="KHN69097.1"/>
    </source>
</evidence>
<comment type="caution">
    <text evidence="8">The sequence shown here is derived from an EMBL/GenBank/DDBJ whole genome shotgun (WGS) entry which is preliminary data.</text>
</comment>
<dbReference type="AlphaFoldDB" id="A0A0B2UJ62"/>
<dbReference type="RefSeq" id="XP_014563139.1">
    <property type="nucleotide sequence ID" value="XM_014707653.1"/>
</dbReference>
<feature type="domain" description="Cyclin C-terminal" evidence="7">
    <location>
        <begin position="179"/>
        <end position="293"/>
    </location>
</feature>
<evidence type="ECO:0000313" key="9">
    <source>
        <dbReference type="Proteomes" id="UP000031056"/>
    </source>
</evidence>
<dbReference type="InterPro" id="IPR039361">
    <property type="entry name" value="Cyclin"/>
</dbReference>
<dbReference type="GeneID" id="26262235"/>
<dbReference type="PIRSF" id="PIRSF001771">
    <property type="entry name" value="Cyclin_A_B_D_E"/>
    <property type="match status" value="1"/>
</dbReference>
<dbReference type="GO" id="GO:0044772">
    <property type="term" value="P:mitotic cell cycle phase transition"/>
    <property type="evidence" value="ECO:0007669"/>
    <property type="project" value="InterPro"/>
</dbReference>
<dbReference type="GO" id="GO:0051301">
    <property type="term" value="P:cell division"/>
    <property type="evidence" value="ECO:0007669"/>
    <property type="project" value="UniProtKB-KW"/>
</dbReference>
<dbReference type="PROSITE" id="PS00292">
    <property type="entry name" value="CYCLINS"/>
    <property type="match status" value="1"/>
</dbReference>
<dbReference type="InterPro" id="IPR046965">
    <property type="entry name" value="Cyclin_A/B-like"/>
</dbReference>
<dbReference type="FunCoup" id="A0A0B2UJ62">
    <property type="interactions" value="249"/>
</dbReference>
<proteinExistence type="inferred from homology"/>
<evidence type="ECO:0000256" key="5">
    <source>
        <dbReference type="SAM" id="MobiDB-lite"/>
    </source>
</evidence>
<dbReference type="VEuPathDB" id="MicrosporidiaDB:M896_090210"/>
<dbReference type="InterPro" id="IPR004367">
    <property type="entry name" value="Cyclin_C-dom"/>
</dbReference>
<keyword evidence="2 4" id="KW-0195">Cyclin</keyword>
<dbReference type="SUPFAM" id="SSF47954">
    <property type="entry name" value="Cyclin-like"/>
    <property type="match status" value="2"/>
</dbReference>
<keyword evidence="1" id="KW-0132">Cell division</keyword>
<evidence type="ECO:0000256" key="2">
    <source>
        <dbReference type="ARBA" id="ARBA00023127"/>
    </source>
</evidence>
<dbReference type="OrthoDB" id="5590282at2759"/>
<protein>
    <submittedName>
        <fullName evidence="8">Cyclin</fullName>
    </submittedName>
</protein>
<evidence type="ECO:0000256" key="4">
    <source>
        <dbReference type="RuleBase" id="RU000383"/>
    </source>
</evidence>
<accession>A0A0B2UJ62</accession>
<dbReference type="Proteomes" id="UP000031056">
    <property type="component" value="Unassembled WGS sequence"/>
</dbReference>
<organism evidence="8 9">
    <name type="scientific">Ordospora colligata OC4</name>
    <dbReference type="NCBI Taxonomy" id="1354746"/>
    <lineage>
        <taxon>Eukaryota</taxon>
        <taxon>Fungi</taxon>
        <taxon>Fungi incertae sedis</taxon>
        <taxon>Microsporidia</taxon>
        <taxon>Ordosporidae</taxon>
        <taxon>Ordospora</taxon>
    </lineage>
</organism>
<dbReference type="Gene3D" id="1.10.472.10">
    <property type="entry name" value="Cyclin-like"/>
    <property type="match status" value="2"/>
</dbReference>
<dbReference type="SMART" id="SM01332">
    <property type="entry name" value="Cyclin_C"/>
    <property type="match status" value="1"/>
</dbReference>
<feature type="compositionally biased region" description="Basic and acidic residues" evidence="5">
    <location>
        <begin position="1"/>
        <end position="10"/>
    </location>
</feature>
<comment type="similarity">
    <text evidence="4">Belongs to the cyclin family.</text>
</comment>
<dbReference type="SMART" id="SM00385">
    <property type="entry name" value="CYCLIN"/>
    <property type="match status" value="2"/>
</dbReference>
<feature type="domain" description="Cyclin-like" evidence="6">
    <location>
        <begin position="86"/>
        <end position="170"/>
    </location>
</feature>
<evidence type="ECO:0000256" key="1">
    <source>
        <dbReference type="ARBA" id="ARBA00022618"/>
    </source>
</evidence>
<evidence type="ECO:0000256" key="3">
    <source>
        <dbReference type="ARBA" id="ARBA00023306"/>
    </source>
</evidence>
<keyword evidence="3" id="KW-0131">Cell cycle</keyword>
<dbReference type="STRING" id="1354746.A0A0B2UJ62"/>
<dbReference type="InterPro" id="IPR006671">
    <property type="entry name" value="Cyclin_N"/>
</dbReference>
<dbReference type="FunFam" id="1.10.472.10:FF:000001">
    <property type="entry name" value="G2/mitotic-specific cyclin"/>
    <property type="match status" value="1"/>
</dbReference>
<dbReference type="GO" id="GO:0016538">
    <property type="term" value="F:cyclin-dependent protein serine/threonine kinase regulator activity"/>
    <property type="evidence" value="ECO:0007669"/>
    <property type="project" value="InterPro"/>
</dbReference>
<feature type="region of interest" description="Disordered" evidence="5">
    <location>
        <begin position="1"/>
        <end position="22"/>
    </location>
</feature>
<dbReference type="Pfam" id="PF00134">
    <property type="entry name" value="Cyclin_N"/>
    <property type="match status" value="1"/>
</dbReference>
<dbReference type="InterPro" id="IPR048258">
    <property type="entry name" value="Cyclins_cyclin-box"/>
</dbReference>
<dbReference type="InterPro" id="IPR036915">
    <property type="entry name" value="Cyclin-like_sf"/>
</dbReference>
<reference evidence="8 9" key="1">
    <citation type="journal article" date="2014" name="MBio">
        <title>The Ordospora colligata genome; evolution of extreme reduction in microsporidia and host-to-parasite horizontal gene transfer.</title>
        <authorList>
            <person name="Pombert J.-F."/>
            <person name="Haag K.L."/>
            <person name="Beidas S."/>
            <person name="Ebert D."/>
            <person name="Keeling P.J."/>
        </authorList>
    </citation>
    <scope>NUCLEOTIDE SEQUENCE [LARGE SCALE GENOMIC DNA]</scope>
    <source>
        <strain evidence="8 9">OC4</strain>
    </source>
</reference>
<dbReference type="InParanoid" id="A0A0B2UJ62"/>
<feature type="domain" description="Cyclin-like" evidence="6">
    <location>
        <begin position="183"/>
        <end position="264"/>
    </location>
</feature>
<gene>
    <name evidence="8" type="ORF">M896_090210</name>
</gene>
<dbReference type="Pfam" id="PF02984">
    <property type="entry name" value="Cyclin_C"/>
    <property type="match status" value="1"/>
</dbReference>
<keyword evidence="9" id="KW-1185">Reference proteome</keyword>
<dbReference type="CDD" id="cd20512">
    <property type="entry name" value="CYCLIN_CLBs_yeast_rpt2"/>
    <property type="match status" value="1"/>
</dbReference>
<dbReference type="InterPro" id="IPR013763">
    <property type="entry name" value="Cyclin-like_dom"/>
</dbReference>
<evidence type="ECO:0000259" key="6">
    <source>
        <dbReference type="SMART" id="SM00385"/>
    </source>
</evidence>
<dbReference type="PANTHER" id="PTHR10177">
    <property type="entry name" value="CYCLINS"/>
    <property type="match status" value="1"/>
</dbReference>